<reference evidence="7" key="2">
    <citation type="submission" date="2025-08" db="UniProtKB">
        <authorList>
            <consortium name="Ensembl"/>
        </authorList>
    </citation>
    <scope>IDENTIFICATION</scope>
</reference>
<dbReference type="Gene3D" id="1.20.1070.10">
    <property type="entry name" value="Rhodopsin 7-helix transmembrane proteins"/>
    <property type="match status" value="1"/>
</dbReference>
<feature type="transmembrane region" description="Helical" evidence="5">
    <location>
        <begin position="300"/>
        <end position="322"/>
    </location>
</feature>
<evidence type="ECO:0000259" key="6">
    <source>
        <dbReference type="PROSITE" id="PS50262"/>
    </source>
</evidence>
<sequence>MFMRESKGARTVFLRVSAAAESFTFICMIIMFQDNFKMVMLLQNGSQQNSTLPTENWTSVYSAVRWIQMIMAILSILGSGSIIFYAVFQRLVRTSEVQPLFLLSLTDMLLAASWLCGALLFSTSCDSYATCYNLHTVEQTLYMASFFYTLNYVWVLYTGLKEKYRRRLNGFPAQHPAQAKPCRRLATVMSCVLPLLLTMPVFITGNVDQCYVNFTQPYKCLLLYTGALFLSSSVSEVLPACKIMSDYTITIFLITFVITLIGIVVLMFKARSLYKRCVTSLGFFGDSQWTTLRVLERRMVLYPTAFFFCWGPAIFLAAMMLFKPDEVKGWLGVILYILQAFTSASQGLLNCLVYGWTQQHFRSLSMRDANTQTPLLRSQKRSYAALHSSSSKLQNI</sequence>
<dbReference type="PANTHER" id="PTHR23112:SF0">
    <property type="entry name" value="TRANSMEMBRANE PROTEIN 116"/>
    <property type="match status" value="1"/>
</dbReference>
<feature type="transmembrane region" description="Helical" evidence="5">
    <location>
        <begin position="247"/>
        <end position="268"/>
    </location>
</feature>
<dbReference type="GO" id="GO:0005886">
    <property type="term" value="C:plasma membrane"/>
    <property type="evidence" value="ECO:0007669"/>
    <property type="project" value="TreeGrafter"/>
</dbReference>
<keyword evidence="4 5" id="KW-0472">Membrane</keyword>
<protein>
    <recommendedName>
        <fullName evidence="6">G-protein coupled receptors family 1 profile domain-containing protein</fullName>
    </recommendedName>
</protein>
<dbReference type="GO" id="GO:0004930">
    <property type="term" value="F:G protein-coupled receptor activity"/>
    <property type="evidence" value="ECO:0007669"/>
    <property type="project" value="TreeGrafter"/>
</dbReference>
<feature type="transmembrane region" description="Helical" evidence="5">
    <location>
        <begin position="185"/>
        <end position="203"/>
    </location>
</feature>
<name>A0AAR2KD83_PYGNA</name>
<dbReference type="PANTHER" id="PTHR23112">
    <property type="entry name" value="G PROTEIN-COUPLED RECEPTOR 157-RELATED"/>
    <property type="match status" value="1"/>
</dbReference>
<feature type="transmembrane region" description="Helical" evidence="5">
    <location>
        <begin position="66"/>
        <end position="88"/>
    </location>
</feature>
<feature type="transmembrane region" description="Helical" evidence="5">
    <location>
        <begin position="334"/>
        <end position="357"/>
    </location>
</feature>
<accession>A0AAR2KD83</accession>
<dbReference type="InterPro" id="IPR022343">
    <property type="entry name" value="GCR1-cAMP_receptor"/>
</dbReference>
<comment type="subcellular location">
    <subcellularLocation>
        <location evidence="1">Membrane</location>
        <topology evidence="1">Multi-pass membrane protein</topology>
    </subcellularLocation>
</comment>
<reference evidence="7 8" key="1">
    <citation type="submission" date="2020-10" db="EMBL/GenBank/DDBJ databases">
        <title>Pygocentrus nattereri (red-bellied piranha) genome, fPygNat1, primary haplotype.</title>
        <authorList>
            <person name="Myers G."/>
            <person name="Meyer A."/>
            <person name="Karagic N."/>
            <person name="Pippel M."/>
            <person name="Winkler S."/>
            <person name="Tracey A."/>
            <person name="Wood J."/>
            <person name="Formenti G."/>
            <person name="Howe K."/>
            <person name="Fedrigo O."/>
            <person name="Jarvis E.D."/>
        </authorList>
    </citation>
    <scope>NUCLEOTIDE SEQUENCE [LARGE SCALE GENOMIC DNA]</scope>
</reference>
<dbReference type="SUPFAM" id="SSF81321">
    <property type="entry name" value="Family A G protein-coupled receptor-like"/>
    <property type="match status" value="1"/>
</dbReference>
<keyword evidence="2 5" id="KW-0812">Transmembrane</keyword>
<feature type="transmembrane region" description="Helical" evidence="5">
    <location>
        <begin position="141"/>
        <end position="160"/>
    </location>
</feature>
<evidence type="ECO:0000256" key="4">
    <source>
        <dbReference type="ARBA" id="ARBA00023136"/>
    </source>
</evidence>
<feature type="transmembrane region" description="Helical" evidence="5">
    <location>
        <begin position="100"/>
        <end position="121"/>
    </location>
</feature>
<dbReference type="InterPro" id="IPR017452">
    <property type="entry name" value="GPCR_Rhodpsn_7TM"/>
</dbReference>
<dbReference type="PROSITE" id="PS50262">
    <property type="entry name" value="G_PROTEIN_RECEP_F1_2"/>
    <property type="match status" value="1"/>
</dbReference>
<organism evidence="7 8">
    <name type="scientific">Pygocentrus nattereri</name>
    <name type="common">Red-bellied piranha</name>
    <dbReference type="NCBI Taxonomy" id="42514"/>
    <lineage>
        <taxon>Eukaryota</taxon>
        <taxon>Metazoa</taxon>
        <taxon>Chordata</taxon>
        <taxon>Craniata</taxon>
        <taxon>Vertebrata</taxon>
        <taxon>Euteleostomi</taxon>
        <taxon>Actinopterygii</taxon>
        <taxon>Neopterygii</taxon>
        <taxon>Teleostei</taxon>
        <taxon>Ostariophysi</taxon>
        <taxon>Characiformes</taxon>
        <taxon>Characoidei</taxon>
        <taxon>Pygocentrus</taxon>
    </lineage>
</organism>
<dbReference type="PRINTS" id="PR02001">
    <property type="entry name" value="GCR1CAMPR"/>
</dbReference>
<dbReference type="GO" id="GO:0007189">
    <property type="term" value="P:adenylate cyclase-activating G protein-coupled receptor signaling pathway"/>
    <property type="evidence" value="ECO:0007669"/>
    <property type="project" value="TreeGrafter"/>
</dbReference>
<evidence type="ECO:0000313" key="8">
    <source>
        <dbReference type="Proteomes" id="UP001501920"/>
    </source>
</evidence>
<feature type="transmembrane region" description="Helical" evidence="5">
    <location>
        <begin position="12"/>
        <end position="32"/>
    </location>
</feature>
<feature type="domain" description="G-protein coupled receptors family 1 profile" evidence="6">
    <location>
        <begin position="78"/>
        <end position="354"/>
    </location>
</feature>
<evidence type="ECO:0000256" key="5">
    <source>
        <dbReference type="SAM" id="Phobius"/>
    </source>
</evidence>
<evidence type="ECO:0000256" key="1">
    <source>
        <dbReference type="ARBA" id="ARBA00004141"/>
    </source>
</evidence>
<dbReference type="Proteomes" id="UP001501920">
    <property type="component" value="Chromosome 20"/>
</dbReference>
<keyword evidence="8" id="KW-1185">Reference proteome</keyword>
<dbReference type="GeneTree" id="ENSGT00390000003209"/>
<reference evidence="7" key="3">
    <citation type="submission" date="2025-09" db="UniProtKB">
        <authorList>
            <consortium name="Ensembl"/>
        </authorList>
    </citation>
    <scope>IDENTIFICATION</scope>
</reference>
<dbReference type="AlphaFoldDB" id="A0AAR2KD83"/>
<proteinExistence type="predicted"/>
<evidence type="ECO:0000256" key="2">
    <source>
        <dbReference type="ARBA" id="ARBA00022692"/>
    </source>
</evidence>
<evidence type="ECO:0000256" key="3">
    <source>
        <dbReference type="ARBA" id="ARBA00022989"/>
    </source>
</evidence>
<evidence type="ECO:0000313" key="7">
    <source>
        <dbReference type="Ensembl" id="ENSPNAP00000060402.1"/>
    </source>
</evidence>
<dbReference type="Ensembl" id="ENSPNAT00000048982.1">
    <property type="protein sequence ID" value="ENSPNAP00000060402.1"/>
    <property type="gene ID" value="ENSPNAG00000019969.2"/>
</dbReference>
<keyword evidence="3 5" id="KW-1133">Transmembrane helix</keyword>